<name>A0A132N6R6_9ACTN</name>
<dbReference type="GO" id="GO:0005975">
    <property type="term" value="P:carbohydrate metabolic process"/>
    <property type="evidence" value="ECO:0007669"/>
    <property type="project" value="InterPro"/>
</dbReference>
<comment type="caution">
    <text evidence="2">The sequence shown here is derived from an EMBL/GenBank/DDBJ whole genome shotgun (WGS) entry which is preliminary data.</text>
</comment>
<dbReference type="InterPro" id="IPR050248">
    <property type="entry name" value="Polysacc_deacetylase_ArnD"/>
</dbReference>
<dbReference type="AlphaFoldDB" id="A0A132N6R6"/>
<protein>
    <recommendedName>
        <fullName evidence="1">NodB homology domain-containing protein</fullName>
    </recommendedName>
</protein>
<dbReference type="Proteomes" id="UP000070659">
    <property type="component" value="Unassembled WGS sequence"/>
</dbReference>
<dbReference type="InterPro" id="IPR011330">
    <property type="entry name" value="Glyco_hydro/deAcase_b/a-brl"/>
</dbReference>
<dbReference type="EMBL" id="JYIJ01000010">
    <property type="protein sequence ID" value="KWX05706.1"/>
    <property type="molecule type" value="Genomic_DNA"/>
</dbReference>
<proteinExistence type="predicted"/>
<dbReference type="CDD" id="cd10917">
    <property type="entry name" value="CE4_NodB_like_6s_7s"/>
    <property type="match status" value="1"/>
</dbReference>
<dbReference type="SUPFAM" id="SSF88713">
    <property type="entry name" value="Glycoside hydrolase/deacetylase"/>
    <property type="match status" value="1"/>
</dbReference>
<accession>A0A132N6R6</accession>
<sequence length="201" mass="22342">MTAAVMTGMAHRPGRWVALTLDDGPHPRYTPQVLALLRQYRVRATFCLIGTQVRAHPELVRQIVADGHWLCDHTMTHDDRLRRRPDDRVQYEIGAAKRLIEQVAPGARVRYFRAPGGNWSPRLTTAAAAQEMQPLGWSVDPRDWERGRSAASIVRQVHRQLAPGSVILLHDGGGNRAATVAALRVLIPQLLRAGYSFGPPA</sequence>
<feature type="domain" description="NodB homology" evidence="1">
    <location>
        <begin position="15"/>
        <end position="198"/>
    </location>
</feature>
<gene>
    <name evidence="2" type="ORF">TH66_01275</name>
</gene>
<dbReference type="GO" id="GO:0016810">
    <property type="term" value="F:hydrolase activity, acting on carbon-nitrogen (but not peptide) bonds"/>
    <property type="evidence" value="ECO:0007669"/>
    <property type="project" value="InterPro"/>
</dbReference>
<dbReference type="Gene3D" id="3.20.20.370">
    <property type="entry name" value="Glycoside hydrolase/deacetylase"/>
    <property type="match status" value="1"/>
</dbReference>
<dbReference type="PANTHER" id="PTHR10587">
    <property type="entry name" value="GLYCOSYL TRANSFERASE-RELATED"/>
    <property type="match status" value="1"/>
</dbReference>
<evidence type="ECO:0000313" key="2">
    <source>
        <dbReference type="EMBL" id="KWX05706.1"/>
    </source>
</evidence>
<evidence type="ECO:0000259" key="1">
    <source>
        <dbReference type="PROSITE" id="PS51677"/>
    </source>
</evidence>
<dbReference type="PROSITE" id="PS51677">
    <property type="entry name" value="NODB"/>
    <property type="match status" value="1"/>
</dbReference>
<dbReference type="InterPro" id="IPR002509">
    <property type="entry name" value="NODB_dom"/>
</dbReference>
<reference evidence="2 3" key="1">
    <citation type="submission" date="2015-02" db="EMBL/GenBank/DDBJ databases">
        <title>Physiological reanalysis, assessment of diazotrophy, and genome sequences of multiple isolates of Streptomyces thermoautotrophicus.</title>
        <authorList>
            <person name="MacKellar D.C."/>
            <person name="Lieber L."/>
            <person name="Norman J."/>
            <person name="Bolger A."/>
            <person name="Tobin C."/>
            <person name="Murray J.W."/>
            <person name="Prell J."/>
        </authorList>
    </citation>
    <scope>NUCLEOTIDE SEQUENCE [LARGE SCALE GENOMIC DNA]</scope>
    <source>
        <strain evidence="2 3">UBT1</strain>
    </source>
</reference>
<dbReference type="Pfam" id="PF01522">
    <property type="entry name" value="Polysacc_deac_1"/>
    <property type="match status" value="1"/>
</dbReference>
<organism evidence="2 3">
    <name type="scientific">Carbonactinospora thermoautotrophica</name>
    <dbReference type="NCBI Taxonomy" id="1469144"/>
    <lineage>
        <taxon>Bacteria</taxon>
        <taxon>Bacillati</taxon>
        <taxon>Actinomycetota</taxon>
        <taxon>Actinomycetes</taxon>
        <taxon>Kitasatosporales</taxon>
        <taxon>Carbonactinosporaceae</taxon>
        <taxon>Carbonactinospora</taxon>
    </lineage>
</organism>
<dbReference type="PANTHER" id="PTHR10587:SF137">
    <property type="entry name" value="4-DEOXY-4-FORMAMIDO-L-ARABINOSE-PHOSPHOUNDECAPRENOL DEFORMYLASE ARND-RELATED"/>
    <property type="match status" value="1"/>
</dbReference>
<evidence type="ECO:0000313" key="3">
    <source>
        <dbReference type="Proteomes" id="UP000070659"/>
    </source>
</evidence>
<dbReference type="PATRIC" id="fig|1469144.8.peg.1437"/>